<organism evidence="2 3">
    <name type="scientific">Paramecium primaurelia</name>
    <dbReference type="NCBI Taxonomy" id="5886"/>
    <lineage>
        <taxon>Eukaryota</taxon>
        <taxon>Sar</taxon>
        <taxon>Alveolata</taxon>
        <taxon>Ciliophora</taxon>
        <taxon>Intramacronucleata</taxon>
        <taxon>Oligohymenophorea</taxon>
        <taxon>Peniculida</taxon>
        <taxon>Parameciidae</taxon>
        <taxon>Paramecium</taxon>
    </lineage>
</organism>
<feature type="signal peptide" evidence="1">
    <location>
        <begin position="1"/>
        <end position="22"/>
    </location>
</feature>
<dbReference type="Proteomes" id="UP000688137">
    <property type="component" value="Unassembled WGS sequence"/>
</dbReference>
<accession>A0A8S1JQE0</accession>
<sequence length="91" mass="10726">MNITFNLFLSIILYWAIKTSRQDAGNQKEKRNSLQLKKEQETQEFQGKQDRKIFLLFKLLEEYKLQSLCPLSSRIDQGFESSSVNKVHNNT</sequence>
<keyword evidence="1" id="KW-0732">Signal</keyword>
<evidence type="ECO:0000313" key="3">
    <source>
        <dbReference type="Proteomes" id="UP000688137"/>
    </source>
</evidence>
<dbReference type="EMBL" id="CAJJDM010000004">
    <property type="protein sequence ID" value="CAD8044773.1"/>
    <property type="molecule type" value="Genomic_DNA"/>
</dbReference>
<proteinExistence type="predicted"/>
<feature type="chain" id="PRO_5035941064" description="ATP synthase F0 subunit 8" evidence="1">
    <location>
        <begin position="23"/>
        <end position="91"/>
    </location>
</feature>
<keyword evidence="3" id="KW-1185">Reference proteome</keyword>
<comment type="caution">
    <text evidence="2">The sequence shown here is derived from an EMBL/GenBank/DDBJ whole genome shotgun (WGS) entry which is preliminary data.</text>
</comment>
<protein>
    <recommendedName>
        <fullName evidence="4">ATP synthase F0 subunit 8</fullName>
    </recommendedName>
</protein>
<evidence type="ECO:0000313" key="2">
    <source>
        <dbReference type="EMBL" id="CAD8044773.1"/>
    </source>
</evidence>
<evidence type="ECO:0000256" key="1">
    <source>
        <dbReference type="SAM" id="SignalP"/>
    </source>
</evidence>
<gene>
    <name evidence="2" type="ORF">PPRIM_AZ9-3.1.T0080342</name>
</gene>
<dbReference type="AlphaFoldDB" id="A0A8S1JQE0"/>
<evidence type="ECO:0008006" key="4">
    <source>
        <dbReference type="Google" id="ProtNLM"/>
    </source>
</evidence>
<name>A0A8S1JQE0_PARPR</name>
<reference evidence="2" key="1">
    <citation type="submission" date="2021-01" db="EMBL/GenBank/DDBJ databases">
        <authorList>
            <consortium name="Genoscope - CEA"/>
            <person name="William W."/>
        </authorList>
    </citation>
    <scope>NUCLEOTIDE SEQUENCE</scope>
</reference>